<dbReference type="Proteomes" id="UP001165960">
    <property type="component" value="Unassembled WGS sequence"/>
</dbReference>
<name>A0ACC2TD70_9FUNG</name>
<comment type="caution">
    <text evidence="1">The sequence shown here is derived from an EMBL/GenBank/DDBJ whole genome shotgun (WGS) entry which is preliminary data.</text>
</comment>
<reference evidence="1" key="1">
    <citation type="submission" date="2022-04" db="EMBL/GenBank/DDBJ databases">
        <title>Genome of the entomopathogenic fungus Entomophthora muscae.</title>
        <authorList>
            <person name="Elya C."/>
            <person name="Lovett B.R."/>
            <person name="Lee E."/>
            <person name="Macias A.M."/>
            <person name="Hajek A.E."/>
            <person name="De Bivort B.L."/>
            <person name="Kasson M.T."/>
            <person name="De Fine Licht H.H."/>
            <person name="Stajich J.E."/>
        </authorList>
    </citation>
    <scope>NUCLEOTIDE SEQUENCE</scope>
    <source>
        <strain evidence="1">Berkeley</strain>
    </source>
</reference>
<evidence type="ECO:0000313" key="2">
    <source>
        <dbReference type="Proteomes" id="UP001165960"/>
    </source>
</evidence>
<accession>A0ACC2TD70</accession>
<dbReference type="EMBL" id="QTSX02002985">
    <property type="protein sequence ID" value="KAJ9072619.1"/>
    <property type="molecule type" value="Genomic_DNA"/>
</dbReference>
<keyword evidence="2" id="KW-1185">Reference proteome</keyword>
<sequence>MDIFNTPTDKELVDNCKSNLPMNTEELEMNDNYKPVVPGISKHPLEVDTLKIEKLNKGISIDKLFEDTSITISLADLFRESPTLRQKAHKAVLALRPHRREELYLAGTRAPRTEGTVNGRMTHVILDEESLPDVTIAPSDVTFIMADGSKKILPWCGKRTEIMDRRRGDRD</sequence>
<organism evidence="1 2">
    <name type="scientific">Entomophthora muscae</name>
    <dbReference type="NCBI Taxonomy" id="34485"/>
    <lineage>
        <taxon>Eukaryota</taxon>
        <taxon>Fungi</taxon>
        <taxon>Fungi incertae sedis</taxon>
        <taxon>Zoopagomycota</taxon>
        <taxon>Entomophthoromycotina</taxon>
        <taxon>Entomophthoromycetes</taxon>
        <taxon>Entomophthorales</taxon>
        <taxon>Entomophthoraceae</taxon>
        <taxon>Entomophthora</taxon>
    </lineage>
</organism>
<evidence type="ECO:0000313" key="1">
    <source>
        <dbReference type="EMBL" id="KAJ9072619.1"/>
    </source>
</evidence>
<gene>
    <name evidence="1" type="ORF">DSO57_1025616</name>
</gene>
<proteinExistence type="predicted"/>
<protein>
    <submittedName>
        <fullName evidence="1">Uncharacterized protein</fullName>
    </submittedName>
</protein>